<evidence type="ECO:0000256" key="1">
    <source>
        <dbReference type="SAM" id="MobiDB-lite"/>
    </source>
</evidence>
<protein>
    <submittedName>
        <fullName evidence="3">Uncharacterized protein</fullName>
    </submittedName>
</protein>
<evidence type="ECO:0000313" key="3">
    <source>
        <dbReference type="EMBL" id="GKT51679.1"/>
    </source>
</evidence>
<accession>A0AA37PG90</accession>
<dbReference type="Proteomes" id="UP001055115">
    <property type="component" value="Unassembled WGS sequence"/>
</dbReference>
<dbReference type="RefSeq" id="XP_049134029.1">
    <property type="nucleotide sequence ID" value="XM_049278072.1"/>
</dbReference>
<feature type="compositionally biased region" description="Basic and acidic residues" evidence="1">
    <location>
        <begin position="82"/>
        <end position="97"/>
    </location>
</feature>
<gene>
    <name evidence="3" type="ORF">ColSpa_11859</name>
</gene>
<evidence type="ECO:0000256" key="2">
    <source>
        <dbReference type="SAM" id="Phobius"/>
    </source>
</evidence>
<dbReference type="AlphaFoldDB" id="A0AA37PG90"/>
<name>A0AA37PG90_9PEZI</name>
<feature type="region of interest" description="Disordered" evidence="1">
    <location>
        <begin position="1"/>
        <end position="255"/>
    </location>
</feature>
<feature type="compositionally biased region" description="Basic and acidic residues" evidence="1">
    <location>
        <begin position="164"/>
        <end position="173"/>
    </location>
</feature>
<proteinExistence type="predicted"/>
<sequence length="375" mass="38702">MADHETKTPAAVKSTSHQKTTHEAEEHENREEQYADVWRAPRGGAEEDLGGLSFERQTKQYTGTGEQTLVGRRPSGGDDDGVDHAGDCRDASGRGGDDEGALSGSAGLIIQARVVARDQHTDDEDGKHVEQHDTRKDALASAGNGAAGVLRLGSSHGKGLNASKGEDGARHDAPVPQKLAPVASGDVLDERTRVPADGEAPGGVDEEFGMTDEGSCDGQQSRDLSERKLHGADDEADGGVAEQRTKGTAGLDGAAEAEEQTGANGAGDTQHGKMALLQTALQVAVLGGGDEIAVVIVVRLKRAAPRGLRGLGGLDVLGRDPSVAGDIGDARRLGAGERDGIGAHRSRYVPLSSLFFFLAASFTAVGLAVGGESKS</sequence>
<comment type="caution">
    <text evidence="3">The sequence shown here is derived from an EMBL/GenBank/DDBJ whole genome shotgun (WGS) entry which is preliminary data.</text>
</comment>
<reference evidence="3 4" key="1">
    <citation type="submission" date="2022-03" db="EMBL/GenBank/DDBJ databases">
        <title>Genome data of Colletotrichum spp.</title>
        <authorList>
            <person name="Utami Y.D."/>
            <person name="Hiruma K."/>
        </authorList>
    </citation>
    <scope>NUCLEOTIDE SEQUENCE [LARGE SCALE GENOMIC DNA]</scope>
    <source>
        <strain evidence="3 4">MAFF 239500</strain>
    </source>
</reference>
<feature type="transmembrane region" description="Helical" evidence="2">
    <location>
        <begin position="348"/>
        <end position="369"/>
    </location>
</feature>
<keyword evidence="2" id="KW-1133">Transmembrane helix</keyword>
<keyword evidence="4" id="KW-1185">Reference proteome</keyword>
<feature type="compositionally biased region" description="Basic and acidic residues" evidence="1">
    <location>
        <begin position="20"/>
        <end position="33"/>
    </location>
</feature>
<keyword evidence="2" id="KW-0472">Membrane</keyword>
<feature type="compositionally biased region" description="Basic and acidic residues" evidence="1">
    <location>
        <begin position="115"/>
        <end position="138"/>
    </location>
</feature>
<organism evidence="3 4">
    <name type="scientific">Colletotrichum spaethianum</name>
    <dbReference type="NCBI Taxonomy" id="700344"/>
    <lineage>
        <taxon>Eukaryota</taxon>
        <taxon>Fungi</taxon>
        <taxon>Dikarya</taxon>
        <taxon>Ascomycota</taxon>
        <taxon>Pezizomycotina</taxon>
        <taxon>Sordariomycetes</taxon>
        <taxon>Hypocreomycetidae</taxon>
        <taxon>Glomerellales</taxon>
        <taxon>Glomerellaceae</taxon>
        <taxon>Colletotrichum</taxon>
        <taxon>Colletotrichum spaethianum species complex</taxon>
    </lineage>
</organism>
<keyword evidence="2" id="KW-0812">Transmembrane</keyword>
<dbReference type="GeneID" id="73332661"/>
<feature type="compositionally biased region" description="Basic and acidic residues" evidence="1">
    <location>
        <begin position="223"/>
        <end position="233"/>
    </location>
</feature>
<dbReference type="EMBL" id="BQXU01000051">
    <property type="protein sequence ID" value="GKT51679.1"/>
    <property type="molecule type" value="Genomic_DNA"/>
</dbReference>
<evidence type="ECO:0000313" key="4">
    <source>
        <dbReference type="Proteomes" id="UP001055115"/>
    </source>
</evidence>